<keyword evidence="1" id="KW-0472">Membrane</keyword>
<sequence length="144" mass="14854">MKWSELILLAGLACFAGVILHDSLDMPYRSSQAFGPGFIPLNMAIATLALCGLLLVRAVVAGLRSGEMALDLARALPAIGAIALLLLATAAASFGSVLGPLAVAMTVISALLLGHGWVRSVLLTAATLAVIYAIFSLWLNIPVT</sequence>
<protein>
    <recommendedName>
        <fullName evidence="2">DUF1468 domain-containing protein</fullName>
    </recommendedName>
</protein>
<dbReference type="Pfam" id="PF07331">
    <property type="entry name" value="TctB"/>
    <property type="match status" value="1"/>
</dbReference>
<comment type="caution">
    <text evidence="3">The sequence shown here is derived from an EMBL/GenBank/DDBJ whole genome shotgun (WGS) entry which is preliminary data.</text>
</comment>
<feature type="transmembrane region" description="Helical" evidence="1">
    <location>
        <begin position="121"/>
        <end position="141"/>
    </location>
</feature>
<feature type="domain" description="DUF1468" evidence="2">
    <location>
        <begin position="9"/>
        <end position="142"/>
    </location>
</feature>
<keyword evidence="1" id="KW-0812">Transmembrane</keyword>
<reference evidence="4" key="1">
    <citation type="journal article" date="2019" name="Int. J. Syst. Evol. Microbiol.">
        <title>The Global Catalogue of Microorganisms (GCM) 10K type strain sequencing project: providing services to taxonomists for standard genome sequencing and annotation.</title>
        <authorList>
            <consortium name="The Broad Institute Genomics Platform"/>
            <consortium name="The Broad Institute Genome Sequencing Center for Infectious Disease"/>
            <person name="Wu L."/>
            <person name="Ma J."/>
        </authorList>
    </citation>
    <scope>NUCLEOTIDE SEQUENCE [LARGE SCALE GENOMIC DNA]</scope>
    <source>
        <strain evidence="4">JCM 18015</strain>
    </source>
</reference>
<keyword evidence="1" id="KW-1133">Transmembrane helix</keyword>
<keyword evidence="4" id="KW-1185">Reference proteome</keyword>
<organism evidence="3 4">
    <name type="scientific">[Roseibacterium] beibuensis</name>
    <dbReference type="NCBI Taxonomy" id="1193142"/>
    <lineage>
        <taxon>Bacteria</taxon>
        <taxon>Pseudomonadati</taxon>
        <taxon>Pseudomonadota</taxon>
        <taxon>Alphaproteobacteria</taxon>
        <taxon>Rhodobacterales</taxon>
        <taxon>Roseobacteraceae</taxon>
        <taxon>Roseicyclus</taxon>
    </lineage>
</organism>
<dbReference type="EMBL" id="BAABHW010000001">
    <property type="protein sequence ID" value="GAA5063966.1"/>
    <property type="molecule type" value="Genomic_DNA"/>
</dbReference>
<name>A0ABP9KRG5_9RHOB</name>
<evidence type="ECO:0000256" key="1">
    <source>
        <dbReference type="SAM" id="Phobius"/>
    </source>
</evidence>
<dbReference type="Proteomes" id="UP001499910">
    <property type="component" value="Unassembled WGS sequence"/>
</dbReference>
<evidence type="ECO:0000313" key="4">
    <source>
        <dbReference type="Proteomes" id="UP001499910"/>
    </source>
</evidence>
<feature type="transmembrane region" description="Helical" evidence="1">
    <location>
        <begin position="39"/>
        <end position="60"/>
    </location>
</feature>
<dbReference type="InterPro" id="IPR009936">
    <property type="entry name" value="DUF1468"/>
</dbReference>
<dbReference type="RefSeq" id="WP_259547386.1">
    <property type="nucleotide sequence ID" value="NZ_BAABHW010000001.1"/>
</dbReference>
<gene>
    <name evidence="3" type="ORF">GCM10023209_00040</name>
</gene>
<evidence type="ECO:0000259" key="2">
    <source>
        <dbReference type="Pfam" id="PF07331"/>
    </source>
</evidence>
<proteinExistence type="predicted"/>
<evidence type="ECO:0000313" key="3">
    <source>
        <dbReference type="EMBL" id="GAA5063966.1"/>
    </source>
</evidence>
<accession>A0ABP9KRG5</accession>